<dbReference type="Gene3D" id="3.90.1590.10">
    <property type="entry name" value="glutathione-dependent formaldehyde- activating enzyme (gfa)"/>
    <property type="match status" value="1"/>
</dbReference>
<keyword evidence="7" id="KW-1185">Reference proteome</keyword>
<protein>
    <submittedName>
        <fullName evidence="6">GFA family protein</fullName>
    </submittedName>
</protein>
<evidence type="ECO:0000259" key="5">
    <source>
        <dbReference type="PROSITE" id="PS51891"/>
    </source>
</evidence>
<dbReference type="RefSeq" id="WP_209334207.1">
    <property type="nucleotide sequence ID" value="NZ_JAGIYY010000001.1"/>
</dbReference>
<dbReference type="PROSITE" id="PS51891">
    <property type="entry name" value="CENP_V_GFA"/>
    <property type="match status" value="1"/>
</dbReference>
<keyword evidence="3" id="KW-0862">Zinc</keyword>
<dbReference type="Pfam" id="PF04828">
    <property type="entry name" value="GFA"/>
    <property type="match status" value="1"/>
</dbReference>
<sequence length="158" mass="17585">MPAPDPASEAEILREGGCKCGRLRYRVFGQPRAVNACHCRDCQRLTGSAFAVNAMFATSAVEELGTTWTDADRVGIEPGNRQWRCVDCGVLLYADHPLFGDATRFIRVGTLDEGRELEPDAHYFVRSKHPWVVIPQGVPRFDTLPDRPVIGGQDVRCR</sequence>
<dbReference type="GO" id="GO:0016846">
    <property type="term" value="F:carbon-sulfur lyase activity"/>
    <property type="evidence" value="ECO:0007669"/>
    <property type="project" value="InterPro"/>
</dbReference>
<evidence type="ECO:0000313" key="7">
    <source>
        <dbReference type="Proteomes" id="UP000666240"/>
    </source>
</evidence>
<keyword evidence="2" id="KW-0479">Metal-binding</keyword>
<evidence type="ECO:0000256" key="2">
    <source>
        <dbReference type="ARBA" id="ARBA00022723"/>
    </source>
</evidence>
<keyword evidence="4" id="KW-0456">Lyase</keyword>
<dbReference type="AlphaFoldDB" id="A0A8J7R0F7"/>
<evidence type="ECO:0000256" key="1">
    <source>
        <dbReference type="ARBA" id="ARBA00005495"/>
    </source>
</evidence>
<organism evidence="6 7">
    <name type="scientific">Tianweitania sediminis</name>
    <dbReference type="NCBI Taxonomy" id="1502156"/>
    <lineage>
        <taxon>Bacteria</taxon>
        <taxon>Pseudomonadati</taxon>
        <taxon>Pseudomonadota</taxon>
        <taxon>Alphaproteobacteria</taxon>
        <taxon>Hyphomicrobiales</taxon>
        <taxon>Phyllobacteriaceae</taxon>
        <taxon>Tianweitania</taxon>
    </lineage>
</organism>
<comment type="similarity">
    <text evidence="1">Belongs to the Gfa family.</text>
</comment>
<dbReference type="PANTHER" id="PTHR33337:SF33">
    <property type="entry name" value="CENP-V_GFA DOMAIN-CONTAINING PROTEIN"/>
    <property type="match status" value="1"/>
</dbReference>
<dbReference type="Proteomes" id="UP000666240">
    <property type="component" value="Unassembled WGS sequence"/>
</dbReference>
<feature type="domain" description="CENP-V/GFA" evidence="5">
    <location>
        <begin position="14"/>
        <end position="142"/>
    </location>
</feature>
<comment type="caution">
    <text evidence="6">The sequence shown here is derived from an EMBL/GenBank/DDBJ whole genome shotgun (WGS) entry which is preliminary data.</text>
</comment>
<evidence type="ECO:0000256" key="4">
    <source>
        <dbReference type="ARBA" id="ARBA00023239"/>
    </source>
</evidence>
<dbReference type="GO" id="GO:0046872">
    <property type="term" value="F:metal ion binding"/>
    <property type="evidence" value="ECO:0007669"/>
    <property type="project" value="UniProtKB-KW"/>
</dbReference>
<gene>
    <name evidence="6" type="ORF">J5Y06_06525</name>
</gene>
<evidence type="ECO:0000313" key="6">
    <source>
        <dbReference type="EMBL" id="MBP0438298.1"/>
    </source>
</evidence>
<dbReference type="InterPro" id="IPR011057">
    <property type="entry name" value="Mss4-like_sf"/>
</dbReference>
<dbReference type="InterPro" id="IPR006913">
    <property type="entry name" value="CENP-V/GFA"/>
</dbReference>
<evidence type="ECO:0000256" key="3">
    <source>
        <dbReference type="ARBA" id="ARBA00022833"/>
    </source>
</evidence>
<proteinExistence type="inferred from homology"/>
<dbReference type="EMBL" id="JAGIYY010000001">
    <property type="protein sequence ID" value="MBP0438298.1"/>
    <property type="molecule type" value="Genomic_DNA"/>
</dbReference>
<dbReference type="PANTHER" id="PTHR33337">
    <property type="entry name" value="GFA DOMAIN-CONTAINING PROTEIN"/>
    <property type="match status" value="1"/>
</dbReference>
<name>A0A8J7R0F7_9HYPH</name>
<dbReference type="SUPFAM" id="SSF51316">
    <property type="entry name" value="Mss4-like"/>
    <property type="match status" value="1"/>
</dbReference>
<accession>A0A8J7R0F7</accession>
<reference evidence="6" key="1">
    <citation type="submission" date="2021-03" db="EMBL/GenBank/DDBJ databases">
        <title>Genome sequencing and assembly of Tianweitania sediminis.</title>
        <authorList>
            <person name="Chhetri G."/>
        </authorList>
    </citation>
    <scope>NUCLEOTIDE SEQUENCE</scope>
    <source>
        <strain evidence="6">Z8</strain>
    </source>
</reference>